<dbReference type="Pfam" id="PF06041">
    <property type="entry name" value="DUF924"/>
    <property type="match status" value="1"/>
</dbReference>
<dbReference type="AlphaFoldDB" id="A0A1Q2M5B4"/>
<reference evidence="2" key="1">
    <citation type="submission" date="2017-02" db="EMBL/GenBank/DDBJ databases">
        <title>Genome of Microbulbifer agarilyticus GP101.</title>
        <authorList>
            <person name="Jung J."/>
            <person name="Bae S.S."/>
            <person name="Baek K."/>
        </authorList>
    </citation>
    <scope>NUCLEOTIDE SEQUENCE [LARGE SCALE GENOMIC DNA]</scope>
    <source>
        <strain evidence="2">GP101</strain>
    </source>
</reference>
<keyword evidence="3" id="KW-1185">Reference proteome</keyword>
<evidence type="ECO:0000313" key="2">
    <source>
        <dbReference type="EMBL" id="AQQ67849.1"/>
    </source>
</evidence>
<evidence type="ECO:0000256" key="1">
    <source>
        <dbReference type="SAM" id="MobiDB-lite"/>
    </source>
</evidence>
<dbReference type="Gene3D" id="1.25.40.10">
    <property type="entry name" value="Tetratricopeptide repeat domain"/>
    <property type="match status" value="1"/>
</dbReference>
<dbReference type="SUPFAM" id="SSF48452">
    <property type="entry name" value="TPR-like"/>
    <property type="match status" value="1"/>
</dbReference>
<sequence length="209" mass="23776">MHQSDITPSDVLQFWFGSTDLMAQPGKEARTRWFQRSDDFDREIARRFSSTIKHAVDRQLSSWNTSLAGQLGLILLCDQFLRNIYRGSAQAFSGDPLALEISQSLANGDQLRELGLHQRAIVGMPLEHSERPDIQEQSVSYFQQLQQDFASDKSGVSQEDAQAAESYYRFALAHQDVIAQFGRYPHRNQALGRESTPEERHWLEQGGGF</sequence>
<gene>
    <name evidence="2" type="ORF">Mag101_09485</name>
</gene>
<accession>A0A1Q2M5B4</accession>
<evidence type="ECO:0008006" key="4">
    <source>
        <dbReference type="Google" id="ProtNLM"/>
    </source>
</evidence>
<proteinExistence type="predicted"/>
<dbReference type="STRING" id="260552.Mag101_09485"/>
<evidence type="ECO:0000313" key="3">
    <source>
        <dbReference type="Proteomes" id="UP000188219"/>
    </source>
</evidence>
<dbReference type="RefSeq" id="WP_077403956.1">
    <property type="nucleotide sequence ID" value="NZ_CP019650.1"/>
</dbReference>
<name>A0A1Q2M5B4_9GAMM</name>
<dbReference type="KEGG" id="maga:Mag101_09485"/>
<dbReference type="OrthoDB" id="7593450at2"/>
<dbReference type="Gene3D" id="1.20.58.320">
    <property type="entry name" value="TPR-like"/>
    <property type="match status" value="1"/>
</dbReference>
<feature type="region of interest" description="Disordered" evidence="1">
    <location>
        <begin position="189"/>
        <end position="209"/>
    </location>
</feature>
<protein>
    <recommendedName>
        <fullName evidence="4">DUF924 domain-containing protein</fullName>
    </recommendedName>
</protein>
<organism evidence="2 3">
    <name type="scientific">Microbulbifer agarilyticus</name>
    <dbReference type="NCBI Taxonomy" id="260552"/>
    <lineage>
        <taxon>Bacteria</taxon>
        <taxon>Pseudomonadati</taxon>
        <taxon>Pseudomonadota</taxon>
        <taxon>Gammaproteobacteria</taxon>
        <taxon>Cellvibrionales</taxon>
        <taxon>Microbulbiferaceae</taxon>
        <taxon>Microbulbifer</taxon>
    </lineage>
</organism>
<dbReference type="EMBL" id="CP019650">
    <property type="protein sequence ID" value="AQQ67849.1"/>
    <property type="molecule type" value="Genomic_DNA"/>
</dbReference>
<dbReference type="InterPro" id="IPR010323">
    <property type="entry name" value="DUF924"/>
</dbReference>
<dbReference type="InterPro" id="IPR011990">
    <property type="entry name" value="TPR-like_helical_dom_sf"/>
</dbReference>
<dbReference type="Proteomes" id="UP000188219">
    <property type="component" value="Chromosome"/>
</dbReference>